<dbReference type="PANTHER" id="PTHR35936">
    <property type="entry name" value="MEMBRANE-BOUND LYTIC MUREIN TRANSGLYCOSYLASE F"/>
    <property type="match status" value="1"/>
</dbReference>
<keyword evidence="1 2" id="KW-0732">Signal</keyword>
<evidence type="ECO:0000313" key="4">
    <source>
        <dbReference type="EMBL" id="TKV73658.1"/>
    </source>
</evidence>
<feature type="domain" description="Solute-binding protein family 3/N-terminal" evidence="3">
    <location>
        <begin position="40"/>
        <end position="264"/>
    </location>
</feature>
<proteinExistence type="predicted"/>
<evidence type="ECO:0000259" key="3">
    <source>
        <dbReference type="SMART" id="SM00062"/>
    </source>
</evidence>
<reference evidence="4 5" key="1">
    <citation type="submission" date="2019-05" db="EMBL/GenBank/DDBJ databases">
        <title>Draft Genome of Bradyrhizobium elkanii strain SEMIA 938, Used in Commercial Inoculants for Lupinus spp. in Brazil.</title>
        <authorList>
            <person name="Hungria M."/>
            <person name="Delamuta J.R.M."/>
            <person name="Ribeiro R.A."/>
            <person name="Nogueira M.A."/>
        </authorList>
    </citation>
    <scope>NUCLEOTIDE SEQUENCE [LARGE SCALE GENOMIC DNA]</scope>
    <source>
        <strain evidence="4 5">Semia 938</strain>
    </source>
</reference>
<dbReference type="CDD" id="cd13530">
    <property type="entry name" value="PBP2_peptides_like"/>
    <property type="match status" value="1"/>
</dbReference>
<feature type="signal peptide" evidence="2">
    <location>
        <begin position="1"/>
        <end position="25"/>
    </location>
</feature>
<evidence type="ECO:0000256" key="2">
    <source>
        <dbReference type="SAM" id="SignalP"/>
    </source>
</evidence>
<organism evidence="4 5">
    <name type="scientific">Bradyrhizobium elkanii</name>
    <dbReference type="NCBI Taxonomy" id="29448"/>
    <lineage>
        <taxon>Bacteria</taxon>
        <taxon>Pseudomonadati</taxon>
        <taxon>Pseudomonadota</taxon>
        <taxon>Alphaproteobacteria</taxon>
        <taxon>Hyphomicrobiales</taxon>
        <taxon>Nitrobacteraceae</taxon>
        <taxon>Bradyrhizobium</taxon>
    </lineage>
</organism>
<dbReference type="Gene3D" id="3.40.190.10">
    <property type="entry name" value="Periplasmic binding protein-like II"/>
    <property type="match status" value="2"/>
</dbReference>
<feature type="chain" id="PRO_5020455348" evidence="2">
    <location>
        <begin position="26"/>
        <end position="267"/>
    </location>
</feature>
<name>A0A4U6RJ10_BRAEL</name>
<dbReference type="RefSeq" id="WP_137483353.1">
    <property type="nucleotide sequence ID" value="NZ_SZZP01000033.1"/>
</dbReference>
<dbReference type="SMART" id="SM00062">
    <property type="entry name" value="PBPb"/>
    <property type="match status" value="1"/>
</dbReference>
<dbReference type="Proteomes" id="UP000305095">
    <property type="component" value="Unassembled WGS sequence"/>
</dbReference>
<dbReference type="SUPFAM" id="SSF53850">
    <property type="entry name" value="Periplasmic binding protein-like II"/>
    <property type="match status" value="1"/>
</dbReference>
<protein>
    <submittedName>
        <fullName evidence="4">Amino acid ABC transporter substrate-binding protein</fullName>
    </submittedName>
</protein>
<accession>A0A4U6RJ10</accession>
<dbReference type="Pfam" id="PF00497">
    <property type="entry name" value="SBP_bac_3"/>
    <property type="match status" value="1"/>
</dbReference>
<evidence type="ECO:0000256" key="1">
    <source>
        <dbReference type="ARBA" id="ARBA00022729"/>
    </source>
</evidence>
<evidence type="ECO:0000313" key="5">
    <source>
        <dbReference type="Proteomes" id="UP000305095"/>
    </source>
</evidence>
<dbReference type="InterPro" id="IPR001638">
    <property type="entry name" value="Solute-binding_3/MltF_N"/>
</dbReference>
<dbReference type="EMBL" id="SZZP01000033">
    <property type="protein sequence ID" value="TKV73658.1"/>
    <property type="molecule type" value="Genomic_DNA"/>
</dbReference>
<gene>
    <name evidence="4" type="ORF">FDV58_36165</name>
</gene>
<dbReference type="AlphaFoldDB" id="A0A4U6RJ10"/>
<sequence>MNKLLIVAASLIGIAFHFGSTPALAQQKVSKLTSIPQKGKLRVCQVPNYYAISFRNPKTGELEGIDVDLSKELAKELNVQLEIVETQFSTFIADLQADKCDIGMFAVAATLKRAQAVEFSNPYLESGLYAVVKDGSKIQKWEDVDQPGVRVVTGLGSFMDDVMKGYLRKATQRSVVPPADMLSEIAANKADVYISDYPASVRIKKEFDWARLISPSEPLAVTPYSYVVAPGDQVWLNYINLFIRTIHNDGRLKKYAEKHNLGPMVAK</sequence>
<comment type="caution">
    <text evidence="4">The sequence shown here is derived from an EMBL/GenBank/DDBJ whole genome shotgun (WGS) entry which is preliminary data.</text>
</comment>
<dbReference type="PANTHER" id="PTHR35936:SF17">
    <property type="entry name" value="ARGININE-BINDING EXTRACELLULAR PROTEIN ARTP"/>
    <property type="match status" value="1"/>
</dbReference>